<keyword evidence="8 9" id="KW-0472">Membrane</keyword>
<keyword evidence="7 9" id="KW-1133">Transmembrane helix</keyword>
<dbReference type="KEGG" id="nco:AAW31_04090"/>
<sequence length="303" mass="33371">MSTFLVVLIALLLDAWLGEPRRFHPLVGFGKLAELTERYFYADTRMHGSMAVLLLVAPLILLTAWIDFTPWHVVIDVLVLYLAIGWNSLGTHAKRVEHALLADNLVAARQQVGLLVSRDTAELNHVAVTQATIESVLENGNDAIFGAIFWFVLAGAPGVIAYRLINTLDAMWGYRNERYHHFGWAAARLDDYLNFIPARLTALSYALTGQARHALICWRTQGTIWKSPNAGPVMAAGAGSLSLSLGGPACYHGKLEARPLLGTGQKPEIRDIDRALALIKRALILWLLIICAGEWFLGRLAAT</sequence>
<dbReference type="GO" id="GO:0005886">
    <property type="term" value="C:plasma membrane"/>
    <property type="evidence" value="ECO:0007669"/>
    <property type="project" value="UniProtKB-SubCell"/>
</dbReference>
<dbReference type="GO" id="GO:0009236">
    <property type="term" value="P:cobalamin biosynthetic process"/>
    <property type="evidence" value="ECO:0007669"/>
    <property type="project" value="UniProtKB-UniRule"/>
</dbReference>
<evidence type="ECO:0000256" key="6">
    <source>
        <dbReference type="ARBA" id="ARBA00022692"/>
    </source>
</evidence>
<evidence type="ECO:0000256" key="4">
    <source>
        <dbReference type="ARBA" id="ARBA00022475"/>
    </source>
</evidence>
<evidence type="ECO:0000256" key="7">
    <source>
        <dbReference type="ARBA" id="ARBA00022989"/>
    </source>
</evidence>
<dbReference type="PANTHER" id="PTHR34308:SF1">
    <property type="entry name" value="COBALAMIN BIOSYNTHESIS PROTEIN CBIB"/>
    <property type="match status" value="1"/>
</dbReference>
<evidence type="ECO:0000313" key="10">
    <source>
        <dbReference type="EMBL" id="AKH37185.1"/>
    </source>
</evidence>
<dbReference type="RefSeq" id="WP_046849279.1">
    <property type="nucleotide sequence ID" value="NZ_CBDIPD010000045.1"/>
</dbReference>
<feature type="transmembrane region" description="Helical" evidence="9">
    <location>
        <begin position="283"/>
        <end position="302"/>
    </location>
</feature>
<keyword evidence="5 9" id="KW-0169">Cobalamin biosynthesis</keyword>
<comment type="caution">
    <text evidence="9">Lacks conserved residue(s) required for the propagation of feature annotation.</text>
</comment>
<dbReference type="GO" id="GO:0048472">
    <property type="term" value="F:threonine-phosphate decarboxylase activity"/>
    <property type="evidence" value="ECO:0007669"/>
    <property type="project" value="InterPro"/>
</dbReference>
<dbReference type="AlphaFoldDB" id="A0A0F7KA48"/>
<keyword evidence="4 9" id="KW-1003">Cell membrane</keyword>
<evidence type="ECO:0000313" key="13">
    <source>
        <dbReference type="Proteomes" id="UP000324176"/>
    </source>
</evidence>
<evidence type="ECO:0000313" key="11">
    <source>
        <dbReference type="EMBL" id="TYP94486.1"/>
    </source>
</evidence>
<comment type="subcellular location">
    <subcellularLocation>
        <location evidence="1 9">Cell membrane</location>
        <topology evidence="1 9">Multi-pass membrane protein</topology>
    </subcellularLocation>
</comment>
<name>A0A0F7KA48_9PROT</name>
<comment type="pathway">
    <text evidence="2 9">Cofactor biosynthesis; adenosylcobalamin biosynthesis.</text>
</comment>
<dbReference type="Proteomes" id="UP000034156">
    <property type="component" value="Chromosome"/>
</dbReference>
<dbReference type="EMBL" id="CP011451">
    <property type="protein sequence ID" value="AKH37185.1"/>
    <property type="molecule type" value="Genomic_DNA"/>
</dbReference>
<dbReference type="HAMAP" id="MF_00024">
    <property type="entry name" value="CobD_CbiB"/>
    <property type="match status" value="1"/>
</dbReference>
<dbReference type="PATRIC" id="fig|44574.3.peg.980"/>
<feature type="transmembrane region" description="Helical" evidence="9">
    <location>
        <begin position="44"/>
        <end position="66"/>
    </location>
</feature>
<evidence type="ECO:0000256" key="5">
    <source>
        <dbReference type="ARBA" id="ARBA00022573"/>
    </source>
</evidence>
<accession>A0A0F7KA48</accession>
<reference evidence="12" key="1">
    <citation type="submission" date="2015-05" db="EMBL/GenBank/DDBJ databases">
        <title>Draft genome of Nitrosomonas communis strain Nm2.</title>
        <authorList>
            <person name="Kozlowski J.A."/>
            <person name="Kits K.D."/>
            <person name="Stein L.Y."/>
        </authorList>
    </citation>
    <scope>NUCLEOTIDE SEQUENCE [LARGE SCALE GENOMIC DNA]</scope>
    <source>
        <strain evidence="12">Nm2</strain>
    </source>
</reference>
<evidence type="ECO:0000256" key="1">
    <source>
        <dbReference type="ARBA" id="ARBA00004651"/>
    </source>
</evidence>
<reference evidence="11 13" key="3">
    <citation type="submission" date="2019-07" db="EMBL/GenBank/DDBJ databases">
        <title>Active sludge and wastewater microbial communities from Klosterneuburg, Austria.</title>
        <authorList>
            <person name="Wagner M."/>
        </authorList>
    </citation>
    <scope>NUCLEOTIDE SEQUENCE [LARGE SCALE GENOMIC DNA]</scope>
    <source>
        <strain evidence="11 13">Nm2</strain>
    </source>
</reference>
<dbReference type="GO" id="GO:0015420">
    <property type="term" value="F:ABC-type vitamin B12 transporter activity"/>
    <property type="evidence" value="ECO:0007669"/>
    <property type="project" value="UniProtKB-UniRule"/>
</dbReference>
<reference evidence="10 12" key="2">
    <citation type="journal article" date="2016" name="Genome Announc.">
        <title>Genome Sequence of Nitrosomonas communis Strain Nm2, a Mesophilic Ammonia-Oxidizing Bacterium Isolated from Mediterranean Soil.</title>
        <authorList>
            <person name="Kozlowski J.A."/>
            <person name="Kits K.D."/>
            <person name="Stein L.Y."/>
        </authorList>
    </citation>
    <scope>NUCLEOTIDE SEQUENCE [LARGE SCALE GENOMIC DNA]</scope>
    <source>
        <strain evidence="10 12">Nm2</strain>
    </source>
</reference>
<dbReference type="NCBIfam" id="TIGR00380">
    <property type="entry name" value="cobal_cbiB"/>
    <property type="match status" value="1"/>
</dbReference>
<evidence type="ECO:0000256" key="9">
    <source>
        <dbReference type="HAMAP-Rule" id="MF_00024"/>
    </source>
</evidence>
<comment type="similarity">
    <text evidence="3 9">Belongs to the CobD/CbiB family.</text>
</comment>
<evidence type="ECO:0000313" key="12">
    <source>
        <dbReference type="Proteomes" id="UP000034156"/>
    </source>
</evidence>
<dbReference type="UniPathway" id="UPA00148"/>
<dbReference type="InterPro" id="IPR004485">
    <property type="entry name" value="Cobalamin_biosynth_CobD/CbiB"/>
</dbReference>
<dbReference type="EMBL" id="VNHT01000001">
    <property type="protein sequence ID" value="TYP94486.1"/>
    <property type="molecule type" value="Genomic_DNA"/>
</dbReference>
<dbReference type="OrthoDB" id="9811967at2"/>
<comment type="function">
    <text evidence="9">Converts cobyric acid to cobinamide by the addition of aminopropanol on the F carboxylic group.</text>
</comment>
<organism evidence="10 12">
    <name type="scientific">Nitrosomonas communis</name>
    <dbReference type="NCBI Taxonomy" id="44574"/>
    <lineage>
        <taxon>Bacteria</taxon>
        <taxon>Pseudomonadati</taxon>
        <taxon>Pseudomonadota</taxon>
        <taxon>Betaproteobacteria</taxon>
        <taxon>Nitrosomonadales</taxon>
        <taxon>Nitrosomonadaceae</taxon>
        <taxon>Nitrosomonas</taxon>
    </lineage>
</organism>
<dbReference type="Pfam" id="PF03186">
    <property type="entry name" value="CobD_Cbib"/>
    <property type="match status" value="1"/>
</dbReference>
<keyword evidence="12" id="KW-1185">Reference proteome</keyword>
<evidence type="ECO:0000256" key="8">
    <source>
        <dbReference type="ARBA" id="ARBA00023136"/>
    </source>
</evidence>
<evidence type="ECO:0000256" key="3">
    <source>
        <dbReference type="ARBA" id="ARBA00006263"/>
    </source>
</evidence>
<evidence type="ECO:0000256" key="2">
    <source>
        <dbReference type="ARBA" id="ARBA00004953"/>
    </source>
</evidence>
<dbReference type="PANTHER" id="PTHR34308">
    <property type="entry name" value="COBALAMIN BIOSYNTHESIS PROTEIN CBIB"/>
    <property type="match status" value="1"/>
</dbReference>
<feature type="transmembrane region" description="Helical" evidence="9">
    <location>
        <begin position="143"/>
        <end position="165"/>
    </location>
</feature>
<proteinExistence type="inferred from homology"/>
<gene>
    <name evidence="9" type="primary">cobD</name>
    <name evidence="10" type="ORF">AAW31_04090</name>
    <name evidence="11" type="ORF">BCL69_100117</name>
</gene>
<dbReference type="Proteomes" id="UP000324176">
    <property type="component" value="Unassembled WGS sequence"/>
</dbReference>
<keyword evidence="6 9" id="KW-0812">Transmembrane</keyword>
<protein>
    <recommendedName>
        <fullName evidence="9">Cobalamin biosynthesis protein CobD</fullName>
    </recommendedName>
</protein>